<dbReference type="HOGENOM" id="CLU_076312_3_0_3"/>
<dbReference type="OrthoDB" id="455378at2"/>
<dbReference type="PATRIC" id="fig|56107.3.peg.140"/>
<proteinExistence type="predicted"/>
<dbReference type="CDD" id="cd06260">
    <property type="entry name" value="DUF820-like"/>
    <property type="match status" value="1"/>
</dbReference>
<protein>
    <recommendedName>
        <fullName evidence="1">Putative restriction endonuclease domain-containing protein</fullName>
    </recommendedName>
</protein>
<feature type="domain" description="Putative restriction endonuclease" evidence="1">
    <location>
        <begin position="17"/>
        <end position="187"/>
    </location>
</feature>
<organism evidence="2 3">
    <name type="scientific">Cylindrospermum stagnale PCC 7417</name>
    <dbReference type="NCBI Taxonomy" id="56107"/>
    <lineage>
        <taxon>Bacteria</taxon>
        <taxon>Bacillati</taxon>
        <taxon>Cyanobacteriota</taxon>
        <taxon>Cyanophyceae</taxon>
        <taxon>Nostocales</taxon>
        <taxon>Nostocaceae</taxon>
        <taxon>Cylindrospermum</taxon>
    </lineage>
</organism>
<accession>K9WRT9</accession>
<dbReference type="InterPro" id="IPR012296">
    <property type="entry name" value="Nuclease_put_TT1808"/>
</dbReference>
<evidence type="ECO:0000313" key="2">
    <source>
        <dbReference type="EMBL" id="AFZ22501.1"/>
    </source>
</evidence>
<dbReference type="Proteomes" id="UP000010475">
    <property type="component" value="Chromosome"/>
</dbReference>
<dbReference type="InterPro" id="IPR011335">
    <property type="entry name" value="Restrct_endonuc-II-like"/>
</dbReference>
<reference evidence="2 3" key="1">
    <citation type="submission" date="2012-06" db="EMBL/GenBank/DDBJ databases">
        <title>Finished chromosome of genome of Cylindrospermum stagnale PCC 7417.</title>
        <authorList>
            <consortium name="US DOE Joint Genome Institute"/>
            <person name="Gugger M."/>
            <person name="Coursin T."/>
            <person name="Rippka R."/>
            <person name="Tandeau De Marsac N."/>
            <person name="Huntemann M."/>
            <person name="Wei C.-L."/>
            <person name="Han J."/>
            <person name="Detter J.C."/>
            <person name="Han C."/>
            <person name="Tapia R."/>
            <person name="Chen A."/>
            <person name="Kyrpides N."/>
            <person name="Mavromatis K."/>
            <person name="Markowitz V."/>
            <person name="Szeto E."/>
            <person name="Ivanova N."/>
            <person name="Pagani I."/>
            <person name="Pati A."/>
            <person name="Goodwin L."/>
            <person name="Nordberg H.P."/>
            <person name="Cantor M.N."/>
            <person name="Hua S.X."/>
            <person name="Woyke T."/>
            <person name="Kerfeld C.A."/>
        </authorList>
    </citation>
    <scope>NUCLEOTIDE SEQUENCE [LARGE SCALE GENOMIC DNA]</scope>
    <source>
        <strain evidence="2 3">PCC 7417</strain>
    </source>
</reference>
<evidence type="ECO:0000259" key="1">
    <source>
        <dbReference type="Pfam" id="PF05685"/>
    </source>
</evidence>
<dbReference type="eggNOG" id="COG4636">
    <property type="taxonomic scope" value="Bacteria"/>
</dbReference>
<evidence type="ECO:0000313" key="3">
    <source>
        <dbReference type="Proteomes" id="UP000010475"/>
    </source>
</evidence>
<dbReference type="RefSeq" id="WP_015205760.1">
    <property type="nucleotide sequence ID" value="NC_019757.1"/>
</dbReference>
<dbReference type="Pfam" id="PF05685">
    <property type="entry name" value="Uma2"/>
    <property type="match status" value="1"/>
</dbReference>
<dbReference type="EMBL" id="CP003642">
    <property type="protein sequence ID" value="AFZ22501.1"/>
    <property type="molecule type" value="Genomic_DNA"/>
</dbReference>
<gene>
    <name evidence="2" type="ORF">Cylst_0124</name>
</gene>
<sequence length="193" mass="21557">MTAVTVQIPPSLKFTDDEFLQIIAANKDLRLELSAHGELIVMSPTGGETGNRNFEVYLDLGFWNRKNGLGKAFDSSTGFKLPNGATRSPDVSWVSIERWNALTPEQRKKFLPLCPDFVIELLSESDDLADTQSKMREYIDNGLLLGWLINPKDKQVEIYRPNQKAEVLQSPTSLSGEDVLPGFILDLQPIFGS</sequence>
<dbReference type="AlphaFoldDB" id="K9WRT9"/>
<dbReference type="KEGG" id="csg:Cylst_0124"/>
<dbReference type="PANTHER" id="PTHR34107">
    <property type="entry name" value="SLL0198 PROTEIN-RELATED"/>
    <property type="match status" value="1"/>
</dbReference>
<dbReference type="SUPFAM" id="SSF52980">
    <property type="entry name" value="Restriction endonuclease-like"/>
    <property type="match status" value="1"/>
</dbReference>
<dbReference type="InterPro" id="IPR008538">
    <property type="entry name" value="Uma2"/>
</dbReference>
<keyword evidence="3" id="KW-1185">Reference proteome</keyword>
<dbReference type="Gene3D" id="3.90.1570.10">
    <property type="entry name" value="tt1808, chain A"/>
    <property type="match status" value="1"/>
</dbReference>
<name>K9WRT9_9NOST</name>
<dbReference type="PANTHER" id="PTHR34107:SF7">
    <property type="entry name" value="SLR2092 PROTEIN"/>
    <property type="match status" value="1"/>
</dbReference>
<dbReference type="STRING" id="56107.Cylst_0124"/>